<gene>
    <name evidence="1" type="ORF">DBY38_02840</name>
</gene>
<dbReference type="GeneID" id="90543997"/>
<reference evidence="1 2" key="1">
    <citation type="submission" date="2018-03" db="EMBL/GenBank/DDBJ databases">
        <title>The uncultured portion of the human microbiome is neutrally assembled.</title>
        <authorList>
            <person name="Jeraldo P."/>
            <person name="Boardman L."/>
            <person name="White B.A."/>
            <person name="Nelson H."/>
            <person name="Goldenfeld N."/>
            <person name="Chia N."/>
        </authorList>
    </citation>
    <scope>NUCLEOTIDE SEQUENCE [LARGE SCALE GENOMIC DNA]</scope>
    <source>
        <strain evidence="1">CIM:MAG 903</strain>
    </source>
</reference>
<proteinExistence type="predicted"/>
<dbReference type="Proteomes" id="UP000246114">
    <property type="component" value="Unassembled WGS sequence"/>
</dbReference>
<dbReference type="EMBL" id="QAMZ01000014">
    <property type="protein sequence ID" value="PWL55059.1"/>
    <property type="molecule type" value="Genomic_DNA"/>
</dbReference>
<name>A0A316MCW8_9CLOT</name>
<sequence>MFNNLAIVTGVISERELKVLRIYSGKEVIVQASKDYVSSIKAELNDEDGETVIVEYDLETKVVNENITE</sequence>
<protein>
    <submittedName>
        <fullName evidence="1">Uncharacterized protein</fullName>
    </submittedName>
</protein>
<organism evidence="1 2">
    <name type="scientific">Clostridium cadaveris</name>
    <dbReference type="NCBI Taxonomy" id="1529"/>
    <lineage>
        <taxon>Bacteria</taxon>
        <taxon>Bacillati</taxon>
        <taxon>Bacillota</taxon>
        <taxon>Clostridia</taxon>
        <taxon>Eubacteriales</taxon>
        <taxon>Clostridiaceae</taxon>
        <taxon>Clostridium</taxon>
    </lineage>
</organism>
<dbReference type="RefSeq" id="WP_168972670.1">
    <property type="nucleotide sequence ID" value="NZ_CP076620.1"/>
</dbReference>
<comment type="caution">
    <text evidence="1">The sequence shown here is derived from an EMBL/GenBank/DDBJ whole genome shotgun (WGS) entry which is preliminary data.</text>
</comment>
<evidence type="ECO:0000313" key="1">
    <source>
        <dbReference type="EMBL" id="PWL55059.1"/>
    </source>
</evidence>
<accession>A0A316MCW8</accession>
<evidence type="ECO:0000313" key="2">
    <source>
        <dbReference type="Proteomes" id="UP000246114"/>
    </source>
</evidence>
<dbReference type="AlphaFoldDB" id="A0A316MCW8"/>